<evidence type="ECO:0000256" key="12">
    <source>
        <dbReference type="SAM" id="MobiDB-lite"/>
    </source>
</evidence>
<name>A0ABN8M373_9CNID</name>
<evidence type="ECO:0000256" key="7">
    <source>
        <dbReference type="ARBA" id="ARBA00022958"/>
    </source>
</evidence>
<dbReference type="InterPro" id="IPR018490">
    <property type="entry name" value="cNMP-bd_dom_sf"/>
</dbReference>
<dbReference type="InterPro" id="IPR014710">
    <property type="entry name" value="RmlC-like_jellyroll"/>
</dbReference>
<evidence type="ECO:0000256" key="1">
    <source>
        <dbReference type="ARBA" id="ARBA00004141"/>
    </source>
</evidence>
<organism evidence="15 16">
    <name type="scientific">Porites evermanni</name>
    <dbReference type="NCBI Taxonomy" id="104178"/>
    <lineage>
        <taxon>Eukaryota</taxon>
        <taxon>Metazoa</taxon>
        <taxon>Cnidaria</taxon>
        <taxon>Anthozoa</taxon>
        <taxon>Hexacorallia</taxon>
        <taxon>Scleractinia</taxon>
        <taxon>Fungiina</taxon>
        <taxon>Poritidae</taxon>
        <taxon>Porites</taxon>
    </lineage>
</organism>
<keyword evidence="11" id="KW-0407">Ion channel</keyword>
<dbReference type="InterPro" id="IPR050818">
    <property type="entry name" value="KCNH_animal-type"/>
</dbReference>
<feature type="transmembrane region" description="Helical" evidence="13">
    <location>
        <begin position="180"/>
        <end position="206"/>
    </location>
</feature>
<evidence type="ECO:0000256" key="10">
    <source>
        <dbReference type="ARBA" id="ARBA00023136"/>
    </source>
</evidence>
<keyword evidence="5" id="KW-0631">Potassium channel</keyword>
<keyword evidence="10 13" id="KW-0472">Membrane</keyword>
<dbReference type="Gene3D" id="1.10.1200.260">
    <property type="match status" value="1"/>
</dbReference>
<keyword evidence="7" id="KW-0630">Potassium</keyword>
<feature type="region of interest" description="Disordered" evidence="12">
    <location>
        <begin position="1"/>
        <end position="21"/>
    </location>
</feature>
<dbReference type="Pfam" id="PF00520">
    <property type="entry name" value="Ion_trans"/>
    <property type="match status" value="1"/>
</dbReference>
<reference evidence="15 16" key="1">
    <citation type="submission" date="2022-05" db="EMBL/GenBank/DDBJ databases">
        <authorList>
            <consortium name="Genoscope - CEA"/>
            <person name="William W."/>
        </authorList>
    </citation>
    <scope>NUCLEOTIDE SEQUENCE [LARGE SCALE GENOMIC DNA]</scope>
</reference>
<evidence type="ECO:0000256" key="9">
    <source>
        <dbReference type="ARBA" id="ARBA00023065"/>
    </source>
</evidence>
<feature type="transmembrane region" description="Helical" evidence="13">
    <location>
        <begin position="138"/>
        <end position="159"/>
    </location>
</feature>
<dbReference type="Pfam" id="PF00027">
    <property type="entry name" value="cNMP_binding"/>
    <property type="match status" value="1"/>
</dbReference>
<evidence type="ECO:0000256" key="2">
    <source>
        <dbReference type="ARBA" id="ARBA00022448"/>
    </source>
</evidence>
<dbReference type="PROSITE" id="PS50042">
    <property type="entry name" value="CNMP_BINDING_3"/>
    <property type="match status" value="1"/>
</dbReference>
<dbReference type="EMBL" id="CALNXI010000226">
    <property type="protein sequence ID" value="CAH3022599.1"/>
    <property type="molecule type" value="Genomic_DNA"/>
</dbReference>
<dbReference type="Proteomes" id="UP001159427">
    <property type="component" value="Unassembled WGS sequence"/>
</dbReference>
<dbReference type="PANTHER" id="PTHR10217:SF548">
    <property type="entry name" value="GH12235P"/>
    <property type="match status" value="1"/>
</dbReference>
<feature type="compositionally biased region" description="Polar residues" evidence="12">
    <location>
        <begin position="1"/>
        <end position="14"/>
    </location>
</feature>
<gene>
    <name evidence="15" type="ORF">PEVE_00016138</name>
</gene>
<keyword evidence="9" id="KW-0406">Ion transport</keyword>
<evidence type="ECO:0000256" key="6">
    <source>
        <dbReference type="ARBA" id="ARBA00022882"/>
    </source>
</evidence>
<comment type="caution">
    <text evidence="15">The sequence shown here is derived from an EMBL/GenBank/DDBJ whole genome shotgun (WGS) entry which is preliminary data.</text>
</comment>
<dbReference type="PRINTS" id="PR01463">
    <property type="entry name" value="EAGCHANLFMLY"/>
</dbReference>
<evidence type="ECO:0000256" key="3">
    <source>
        <dbReference type="ARBA" id="ARBA00022538"/>
    </source>
</evidence>
<evidence type="ECO:0000259" key="14">
    <source>
        <dbReference type="PROSITE" id="PS50042"/>
    </source>
</evidence>
<dbReference type="Gene3D" id="2.60.120.10">
    <property type="entry name" value="Jelly Rolls"/>
    <property type="match status" value="1"/>
</dbReference>
<feature type="domain" description="Cyclic nucleotide-binding" evidence="14">
    <location>
        <begin position="375"/>
        <end position="492"/>
    </location>
</feature>
<dbReference type="PANTHER" id="PTHR10217">
    <property type="entry name" value="VOLTAGE AND LIGAND GATED POTASSIUM CHANNEL"/>
    <property type="match status" value="1"/>
</dbReference>
<dbReference type="InterPro" id="IPR005821">
    <property type="entry name" value="Ion_trans_dom"/>
</dbReference>
<protein>
    <recommendedName>
        <fullName evidence="14">Cyclic nucleotide-binding domain-containing protein</fullName>
    </recommendedName>
</protein>
<evidence type="ECO:0000256" key="11">
    <source>
        <dbReference type="ARBA" id="ARBA00023303"/>
    </source>
</evidence>
<feature type="transmembrane region" description="Helical" evidence="13">
    <location>
        <begin position="89"/>
        <end position="106"/>
    </location>
</feature>
<feature type="transmembrane region" description="Helical" evidence="13">
    <location>
        <begin position="49"/>
        <end position="69"/>
    </location>
</feature>
<evidence type="ECO:0000256" key="5">
    <source>
        <dbReference type="ARBA" id="ARBA00022826"/>
    </source>
</evidence>
<evidence type="ECO:0000256" key="13">
    <source>
        <dbReference type="SAM" id="Phobius"/>
    </source>
</evidence>
<keyword evidence="6" id="KW-0851">Voltage-gated channel</keyword>
<dbReference type="InterPro" id="IPR000595">
    <property type="entry name" value="cNMP-bd_dom"/>
</dbReference>
<sequence length="612" mass="69701">MSSGSVSFDMQPESSIRRKRRRPRIKQIPKKLGSCIINNESVFKVTWDWFVLALVLYTAIEIPFTMSFLTTARQTDVWQKINSGEPHEIINIIVDVMFIVDIVINFRTTYVEQKTQLIISEPKKIAIHYLKTWFFVDFVAAIPFDFFIPSGAASLAGLFKTARLLRLIRVSRKMDRYSEFGLAVIFLLTSLFTLFAHWLACLWHLIGEKEKNVSYGWIQSLGNTVGKPVNQSVTGSGPDTRTRYVTSLYFTITSLTSIGFGNVAPNTDTEKIFSVLMMLIGAMFYAVIFGNLTAIIQRLYSRTARYHRDVRVVNEFLAMHDMPESLQGNLREYFTNEQAAIRGDDIESIMYRFPESLQSEIRLYLNHSLFDRFDIFDGVSEGCLRALASVFRIEVYPRQHYLIKEGDVVTKLYFIVSGSVNVMNGNHCGKCLGAGDVLGCSMLPRGCYSKACVSLVAKISCQVHLISWRDLTEVMKAYPEIKERILGEMELSCNLSSTKMGNKNSIEKDQDQDHVEMITMAVQNDNEWKAPQRRGMGSFISGNTPRAHRSDSFGDQYTDQEELFTPDKQNLEQLESKLTRMEDILLKILVSLQDKGNVTMRDKPSDASTSYV</sequence>
<proteinExistence type="predicted"/>
<accession>A0ABN8M373</accession>
<keyword evidence="4 13" id="KW-0812">Transmembrane</keyword>
<dbReference type="CDD" id="cd00038">
    <property type="entry name" value="CAP_ED"/>
    <property type="match status" value="1"/>
</dbReference>
<keyword evidence="8 13" id="KW-1133">Transmembrane helix</keyword>
<keyword evidence="3" id="KW-0633">Potassium transport</keyword>
<comment type="subcellular location">
    <subcellularLocation>
        <location evidence="1">Membrane</location>
        <topology evidence="1">Multi-pass membrane protein</topology>
    </subcellularLocation>
</comment>
<feature type="transmembrane region" description="Helical" evidence="13">
    <location>
        <begin position="272"/>
        <end position="296"/>
    </location>
</feature>
<dbReference type="SMART" id="SM00100">
    <property type="entry name" value="cNMP"/>
    <property type="match status" value="1"/>
</dbReference>
<keyword evidence="16" id="KW-1185">Reference proteome</keyword>
<evidence type="ECO:0000313" key="15">
    <source>
        <dbReference type="EMBL" id="CAH3022599.1"/>
    </source>
</evidence>
<evidence type="ECO:0000313" key="16">
    <source>
        <dbReference type="Proteomes" id="UP001159427"/>
    </source>
</evidence>
<dbReference type="SUPFAM" id="SSF51206">
    <property type="entry name" value="cAMP-binding domain-like"/>
    <property type="match status" value="1"/>
</dbReference>
<evidence type="ECO:0000256" key="4">
    <source>
        <dbReference type="ARBA" id="ARBA00022692"/>
    </source>
</evidence>
<evidence type="ECO:0000256" key="8">
    <source>
        <dbReference type="ARBA" id="ARBA00022989"/>
    </source>
</evidence>
<dbReference type="SUPFAM" id="SSF81324">
    <property type="entry name" value="Voltage-gated potassium channels"/>
    <property type="match status" value="1"/>
</dbReference>
<keyword evidence="2" id="KW-0813">Transport</keyword>
<dbReference type="Gene3D" id="1.10.287.70">
    <property type="match status" value="1"/>
</dbReference>
<dbReference type="InterPro" id="IPR003938">
    <property type="entry name" value="K_chnl_volt-dep_EAG/ELK/ERG"/>
</dbReference>